<comment type="similarity">
    <text evidence="3">Belongs to the plant globin family.</text>
</comment>
<evidence type="ECO:0000313" key="14">
    <source>
        <dbReference type="EMBL" id="KAK7343937.1"/>
    </source>
</evidence>
<keyword evidence="6" id="KW-0349">Heme</keyword>
<dbReference type="InterPro" id="IPR001032">
    <property type="entry name" value="Leghaemoglobin-like"/>
</dbReference>
<dbReference type="InterPro" id="IPR009050">
    <property type="entry name" value="Globin-like_sf"/>
</dbReference>
<dbReference type="InterPro" id="IPR000971">
    <property type="entry name" value="Globin"/>
</dbReference>
<evidence type="ECO:0000256" key="5">
    <source>
        <dbReference type="ARBA" id="ARBA00022448"/>
    </source>
</evidence>
<keyword evidence="8" id="KW-0479">Metal-binding</keyword>
<dbReference type="GO" id="GO:0005634">
    <property type="term" value="C:nucleus"/>
    <property type="evidence" value="ECO:0007669"/>
    <property type="project" value="UniProtKB-SubCell"/>
</dbReference>
<evidence type="ECO:0000256" key="1">
    <source>
        <dbReference type="ARBA" id="ARBA00004123"/>
    </source>
</evidence>
<dbReference type="PRINTS" id="PR00188">
    <property type="entry name" value="PLANTGLOBIN"/>
</dbReference>
<gene>
    <name evidence="14" type="ORF">VNO77_13072</name>
</gene>
<organism evidence="14 15">
    <name type="scientific">Canavalia gladiata</name>
    <name type="common">Sword bean</name>
    <name type="synonym">Dolichos gladiatus</name>
    <dbReference type="NCBI Taxonomy" id="3824"/>
    <lineage>
        <taxon>Eukaryota</taxon>
        <taxon>Viridiplantae</taxon>
        <taxon>Streptophyta</taxon>
        <taxon>Embryophyta</taxon>
        <taxon>Tracheophyta</taxon>
        <taxon>Spermatophyta</taxon>
        <taxon>Magnoliopsida</taxon>
        <taxon>eudicotyledons</taxon>
        <taxon>Gunneridae</taxon>
        <taxon>Pentapetalae</taxon>
        <taxon>rosids</taxon>
        <taxon>fabids</taxon>
        <taxon>Fabales</taxon>
        <taxon>Fabaceae</taxon>
        <taxon>Papilionoideae</taxon>
        <taxon>50 kb inversion clade</taxon>
        <taxon>NPAAA clade</taxon>
        <taxon>indigoferoid/millettioid clade</taxon>
        <taxon>Phaseoleae</taxon>
        <taxon>Canavalia</taxon>
    </lineage>
</organism>
<keyword evidence="11" id="KW-0535">Nitrogen fixation</keyword>
<sequence>MGAFTERQEALVKSSWQQLNPNILHHSLRFFALILEISPATKNLFSFLRDYHEIPLNNTKLQFHTVKVFETTCESAIQLQTKRVMITDTTLQYLSSVHIRNGVTDAHFEVVKEALLKTIKEAMEDKWSEELDKAWEVAYDELASSIKKTMKNASSSA</sequence>
<evidence type="ECO:0000256" key="7">
    <source>
        <dbReference type="ARBA" id="ARBA00022621"/>
    </source>
</evidence>
<evidence type="ECO:0000256" key="6">
    <source>
        <dbReference type="ARBA" id="ARBA00022617"/>
    </source>
</evidence>
<dbReference type="GO" id="GO:0019825">
    <property type="term" value="F:oxygen binding"/>
    <property type="evidence" value="ECO:0007669"/>
    <property type="project" value="InterPro"/>
</dbReference>
<evidence type="ECO:0000256" key="11">
    <source>
        <dbReference type="ARBA" id="ARBA00023231"/>
    </source>
</evidence>
<feature type="domain" description="Globin" evidence="13">
    <location>
        <begin position="3"/>
        <end position="151"/>
    </location>
</feature>
<evidence type="ECO:0000256" key="12">
    <source>
        <dbReference type="ARBA" id="ARBA00023242"/>
    </source>
</evidence>
<keyword evidence="5" id="KW-0813">Transport</keyword>
<proteinExistence type="inferred from homology"/>
<comment type="caution">
    <text evidence="14">The sequence shown here is derived from an EMBL/GenBank/DDBJ whole genome shotgun (WGS) entry which is preliminary data.</text>
</comment>
<dbReference type="PANTHER" id="PTHR22924:SF92">
    <property type="entry name" value="NON-SYMBIOTIC HEMOGLOBIN 2"/>
    <property type="match status" value="1"/>
</dbReference>
<evidence type="ECO:0000256" key="4">
    <source>
        <dbReference type="ARBA" id="ARBA00011245"/>
    </source>
</evidence>
<evidence type="ECO:0000256" key="2">
    <source>
        <dbReference type="ARBA" id="ARBA00004514"/>
    </source>
</evidence>
<dbReference type="PROSITE" id="PS01033">
    <property type="entry name" value="GLOBIN"/>
    <property type="match status" value="1"/>
</dbReference>
<dbReference type="Gene3D" id="1.10.490.10">
    <property type="entry name" value="Globins"/>
    <property type="match status" value="1"/>
</dbReference>
<keyword evidence="12" id="KW-0539">Nucleus</keyword>
<dbReference type="AlphaFoldDB" id="A0AAN9QQD3"/>
<dbReference type="PANTHER" id="PTHR22924">
    <property type="entry name" value="LEGHEMOGLOBIN-RELATED"/>
    <property type="match status" value="1"/>
</dbReference>
<evidence type="ECO:0000256" key="9">
    <source>
        <dbReference type="ARBA" id="ARBA00023004"/>
    </source>
</evidence>
<evidence type="ECO:0000313" key="15">
    <source>
        <dbReference type="Proteomes" id="UP001367508"/>
    </source>
</evidence>
<accession>A0AAN9QQD3</accession>
<comment type="subunit">
    <text evidence="4">Monomer.</text>
</comment>
<dbReference type="Pfam" id="PF00042">
    <property type="entry name" value="Globin"/>
    <property type="match status" value="1"/>
</dbReference>
<evidence type="ECO:0000256" key="8">
    <source>
        <dbReference type="ARBA" id="ARBA00022723"/>
    </source>
</evidence>
<dbReference type="GO" id="GO:0020037">
    <property type="term" value="F:heme binding"/>
    <property type="evidence" value="ECO:0007669"/>
    <property type="project" value="InterPro"/>
</dbReference>
<dbReference type="SUPFAM" id="SSF46458">
    <property type="entry name" value="Globin-like"/>
    <property type="match status" value="1"/>
</dbReference>
<dbReference type="GO" id="GO:0005344">
    <property type="term" value="F:oxygen carrier activity"/>
    <property type="evidence" value="ECO:0007669"/>
    <property type="project" value="UniProtKB-KW"/>
</dbReference>
<keyword evidence="7" id="KW-0561">Oxygen transport</keyword>
<dbReference type="Proteomes" id="UP001367508">
    <property type="component" value="Unassembled WGS sequence"/>
</dbReference>
<evidence type="ECO:0000256" key="3">
    <source>
        <dbReference type="ARBA" id="ARBA00007609"/>
    </source>
</evidence>
<reference evidence="14 15" key="1">
    <citation type="submission" date="2024-01" db="EMBL/GenBank/DDBJ databases">
        <title>The genomes of 5 underutilized Papilionoideae crops provide insights into root nodulation and disease resistanc.</title>
        <authorList>
            <person name="Jiang F."/>
        </authorList>
    </citation>
    <scope>NUCLEOTIDE SEQUENCE [LARGE SCALE GENOMIC DNA]</scope>
    <source>
        <strain evidence="14">LVBAO_FW01</strain>
        <tissue evidence="14">Leaves</tissue>
    </source>
</reference>
<keyword evidence="10" id="KW-0944">Nitration</keyword>
<evidence type="ECO:0000256" key="10">
    <source>
        <dbReference type="ARBA" id="ARBA00023074"/>
    </source>
</evidence>
<keyword evidence="9" id="KW-0408">Iron</keyword>
<evidence type="ECO:0000259" key="13">
    <source>
        <dbReference type="PROSITE" id="PS01033"/>
    </source>
</evidence>
<protein>
    <recommendedName>
        <fullName evidence="13">Globin domain-containing protein</fullName>
    </recommendedName>
</protein>
<comment type="subcellular location">
    <subcellularLocation>
        <location evidence="2">Cytoplasm</location>
        <location evidence="2">Cytosol</location>
    </subcellularLocation>
    <subcellularLocation>
        <location evidence="1">Nucleus</location>
    </subcellularLocation>
</comment>
<dbReference type="CDD" id="cd08923">
    <property type="entry name" value="class1-2_nsHbs_Lbs"/>
    <property type="match status" value="1"/>
</dbReference>
<keyword evidence="15" id="KW-1185">Reference proteome</keyword>
<dbReference type="GO" id="GO:0005829">
    <property type="term" value="C:cytosol"/>
    <property type="evidence" value="ECO:0007669"/>
    <property type="project" value="UniProtKB-SubCell"/>
</dbReference>
<dbReference type="InterPro" id="IPR012292">
    <property type="entry name" value="Globin/Proto"/>
</dbReference>
<name>A0AAN9QQD3_CANGL</name>
<dbReference type="EMBL" id="JAYMYQ010000003">
    <property type="protein sequence ID" value="KAK7343937.1"/>
    <property type="molecule type" value="Genomic_DNA"/>
</dbReference>
<dbReference type="GO" id="GO:0046872">
    <property type="term" value="F:metal ion binding"/>
    <property type="evidence" value="ECO:0007669"/>
    <property type="project" value="UniProtKB-KW"/>
</dbReference>